<evidence type="ECO:0000313" key="1">
    <source>
        <dbReference type="EMBL" id="CNI56853.1"/>
    </source>
</evidence>
<reference evidence="1" key="1">
    <citation type="submission" date="2015-03" db="EMBL/GenBank/DDBJ databases">
        <authorList>
            <person name="Murphy D."/>
        </authorList>
    </citation>
    <scope>NUCLEOTIDE SEQUENCE [LARGE SCALE GENOMIC DNA]</scope>
    <source>
        <strain evidence="1">A125KOH2</strain>
    </source>
</reference>
<dbReference type="AlphaFoldDB" id="A0A0T9RDF3"/>
<reference evidence="2 3" key="2">
    <citation type="submission" date="2015-03" db="EMBL/GenBank/DDBJ databases">
        <authorList>
            <consortium name="Pathogen Informatics"/>
            <person name="Murphy D."/>
        </authorList>
    </citation>
    <scope>NUCLEOTIDE SEQUENCE [LARGE SCALE GENOMIC DNA]</scope>
    <source>
        <strain evidence="3">type strain: CIP110230</strain>
        <strain evidence="2">Type strain: CIP110230</strain>
    </source>
</reference>
<evidence type="ECO:0000313" key="2">
    <source>
        <dbReference type="EMBL" id="CRY69388.1"/>
    </source>
</evidence>
<name>A0A0T9RDF3_9GAMM</name>
<keyword evidence="3" id="KW-1185">Reference proteome</keyword>
<dbReference type="Proteomes" id="UP000045840">
    <property type="component" value="Unassembled WGS sequence"/>
</dbReference>
<dbReference type="Proteomes" id="UP000044625">
    <property type="component" value="Unassembled WGS sequence"/>
</dbReference>
<organism evidence="1 4">
    <name type="scientific">Yersinia pekkanenii</name>
    <dbReference type="NCBI Taxonomy" id="1288385"/>
    <lineage>
        <taxon>Bacteria</taxon>
        <taxon>Pseudomonadati</taxon>
        <taxon>Pseudomonadota</taxon>
        <taxon>Gammaproteobacteria</taxon>
        <taxon>Enterobacterales</taxon>
        <taxon>Yersiniaceae</taxon>
        <taxon>Yersinia</taxon>
    </lineage>
</organism>
<dbReference type="EMBL" id="CWJL01000046">
    <property type="protein sequence ID" value="CRY69388.1"/>
    <property type="molecule type" value="Genomic_DNA"/>
</dbReference>
<sequence>MTELPEYGERYRHKEGWTVRIVNLKLASEQTQRQNPEFRYEVIFNYDLTTQYSSMPLTWFAKVYSKIADAPERDPITTLNISKGLLLHKSVKYIYPKKPYSERRPAEKSEEHYSHFL</sequence>
<proteinExistence type="predicted"/>
<dbReference type="EMBL" id="CQAZ01000068">
    <property type="protein sequence ID" value="CNI56853.1"/>
    <property type="molecule type" value="Genomic_DNA"/>
</dbReference>
<evidence type="ECO:0000313" key="4">
    <source>
        <dbReference type="Proteomes" id="UP000045840"/>
    </source>
</evidence>
<evidence type="ECO:0000313" key="3">
    <source>
        <dbReference type="Proteomes" id="UP000044625"/>
    </source>
</evidence>
<dbReference type="STRING" id="1288385.ERS137968_04540"/>
<dbReference type="RefSeq" id="WP_049615175.1">
    <property type="nucleotide sequence ID" value="NZ_CAWMMU010000046.1"/>
</dbReference>
<protein>
    <submittedName>
        <fullName evidence="1">Uncharacterized protein</fullName>
    </submittedName>
</protein>
<dbReference type="OrthoDB" id="6472988at2"/>
<gene>
    <name evidence="1" type="ORF">ERS008529_04382</name>
    <name evidence="2" type="ORF">ERS137968_04540</name>
</gene>
<accession>A0A0T9RDF3</accession>
<reference evidence="4" key="3">
    <citation type="submission" date="2015-03" db="EMBL/GenBank/DDBJ databases">
        <authorList>
            <consortium name="Pathogen Informatics"/>
        </authorList>
    </citation>
    <scope>NUCLEOTIDE SEQUENCE [LARGE SCALE GENOMIC DNA]</scope>
    <source>
        <strain evidence="4">A125KOH2</strain>
    </source>
</reference>